<keyword evidence="4" id="KW-1185">Reference proteome</keyword>
<evidence type="ECO:0000313" key="4">
    <source>
        <dbReference type="Proteomes" id="UP000192578"/>
    </source>
</evidence>
<dbReference type="InterPro" id="IPR043159">
    <property type="entry name" value="Lectin_gal-bd_sf"/>
</dbReference>
<dbReference type="Pfam" id="PF02140">
    <property type="entry name" value="SUEL_Lectin"/>
    <property type="match status" value="1"/>
</dbReference>
<feature type="chain" id="PRO_5012529027" description="SUEL-type lectin domain-containing protein" evidence="1">
    <location>
        <begin position="24"/>
        <end position="161"/>
    </location>
</feature>
<feature type="signal peptide" evidence="1">
    <location>
        <begin position="1"/>
        <end position="23"/>
    </location>
</feature>
<evidence type="ECO:0000259" key="2">
    <source>
        <dbReference type="PROSITE" id="PS50228"/>
    </source>
</evidence>
<reference evidence="4" key="1">
    <citation type="submission" date="2017-01" db="EMBL/GenBank/DDBJ databases">
        <title>Comparative genomics of anhydrobiosis in the tardigrade Hypsibius dujardini.</title>
        <authorList>
            <person name="Yoshida Y."/>
            <person name="Koutsovoulos G."/>
            <person name="Laetsch D."/>
            <person name="Stevens L."/>
            <person name="Kumar S."/>
            <person name="Horikawa D."/>
            <person name="Ishino K."/>
            <person name="Komine S."/>
            <person name="Tomita M."/>
            <person name="Blaxter M."/>
            <person name="Arakawa K."/>
        </authorList>
    </citation>
    <scope>NUCLEOTIDE SEQUENCE [LARGE SCALE GENOMIC DNA]</scope>
    <source>
        <strain evidence="4">Z151</strain>
    </source>
</reference>
<dbReference type="AlphaFoldDB" id="A0A1W0X2C8"/>
<keyword evidence="1" id="KW-0732">Signal</keyword>
<dbReference type="Proteomes" id="UP000192578">
    <property type="component" value="Unassembled WGS sequence"/>
</dbReference>
<protein>
    <recommendedName>
        <fullName evidence="2">SUEL-type lectin domain-containing protein</fullName>
    </recommendedName>
</protein>
<gene>
    <name evidence="3" type="ORF">BV898_04456</name>
</gene>
<dbReference type="CDD" id="cd22823">
    <property type="entry name" value="Gal_Rha_Lectin"/>
    <property type="match status" value="1"/>
</dbReference>
<evidence type="ECO:0000313" key="3">
    <source>
        <dbReference type="EMBL" id="OQV21554.1"/>
    </source>
</evidence>
<dbReference type="PROSITE" id="PS50228">
    <property type="entry name" value="SUEL_LECTIN"/>
    <property type="match status" value="1"/>
</dbReference>
<dbReference type="Gene3D" id="2.60.120.740">
    <property type="match status" value="1"/>
</dbReference>
<organism evidence="3 4">
    <name type="scientific">Hypsibius exemplaris</name>
    <name type="common">Freshwater tardigrade</name>
    <dbReference type="NCBI Taxonomy" id="2072580"/>
    <lineage>
        <taxon>Eukaryota</taxon>
        <taxon>Metazoa</taxon>
        <taxon>Ecdysozoa</taxon>
        <taxon>Tardigrada</taxon>
        <taxon>Eutardigrada</taxon>
        <taxon>Parachela</taxon>
        <taxon>Hypsibioidea</taxon>
        <taxon>Hypsibiidae</taxon>
        <taxon>Hypsibius</taxon>
    </lineage>
</organism>
<dbReference type="InterPro" id="IPR000922">
    <property type="entry name" value="Lectin_gal-bd_dom"/>
</dbReference>
<comment type="caution">
    <text evidence="3">The sequence shown here is derived from an EMBL/GenBank/DDBJ whole genome shotgun (WGS) entry which is preliminary data.</text>
</comment>
<dbReference type="OrthoDB" id="1100386at2759"/>
<dbReference type="EMBL" id="MTYJ01000022">
    <property type="protein sequence ID" value="OQV21554.1"/>
    <property type="molecule type" value="Genomic_DNA"/>
</dbReference>
<accession>A0A1W0X2C8</accession>
<proteinExistence type="predicted"/>
<feature type="domain" description="SUEL-type lectin" evidence="2">
    <location>
        <begin position="38"/>
        <end position="126"/>
    </location>
</feature>
<name>A0A1W0X2C8_HYPEX</name>
<dbReference type="GO" id="GO:0030246">
    <property type="term" value="F:carbohydrate binding"/>
    <property type="evidence" value="ECO:0007669"/>
    <property type="project" value="InterPro"/>
</dbReference>
<sequence>MEWLQFLFLACALIACQNLFVRGESYEDEKKRIKSMVLAEGDRGMITCPTGEVLRIKTAQYRVTGPKACAGFSTCRNPCPGNTVTQNLARRCDLKPNCPVAARSVSQRDDCSQSSPEPLAILYTCNDSEQAKSLGNPAVTYMEILQSPMCSFKRSRRFCEF</sequence>
<evidence type="ECO:0000256" key="1">
    <source>
        <dbReference type="SAM" id="SignalP"/>
    </source>
</evidence>